<sequence>MKIKKSPRYVAVLVLASTVSWYAAADADCDAEVVTLNNEIAALNGSSSNELEQAKQMLDVLSVDCASGSSLASVASLADSIRELLGMRARS</sequence>
<dbReference type="KEGG" id="zal:AZF00_18345"/>
<protein>
    <submittedName>
        <fullName evidence="2">Uncharacterized protein</fullName>
    </submittedName>
</protein>
<evidence type="ECO:0000313" key="3">
    <source>
        <dbReference type="Proteomes" id="UP000074119"/>
    </source>
</evidence>
<name>A0A127MA66_9GAMM</name>
<organism evidence="2 3">
    <name type="scientific">Zhongshania aliphaticivorans</name>
    <dbReference type="NCBI Taxonomy" id="1470434"/>
    <lineage>
        <taxon>Bacteria</taxon>
        <taxon>Pseudomonadati</taxon>
        <taxon>Pseudomonadota</taxon>
        <taxon>Gammaproteobacteria</taxon>
        <taxon>Cellvibrionales</taxon>
        <taxon>Spongiibacteraceae</taxon>
        <taxon>Zhongshania</taxon>
    </lineage>
</organism>
<dbReference type="Proteomes" id="UP000074119">
    <property type="component" value="Chromosome"/>
</dbReference>
<dbReference type="AlphaFoldDB" id="A0A127MA66"/>
<reference evidence="2 3" key="1">
    <citation type="submission" date="2015-12" db="EMBL/GenBank/DDBJ databases">
        <authorList>
            <person name="Shamseldin A."/>
            <person name="Moawad H."/>
            <person name="Abd El-Rahim W.M."/>
            <person name="Sadowsky M.J."/>
        </authorList>
    </citation>
    <scope>NUCLEOTIDE SEQUENCE [LARGE SCALE GENOMIC DNA]</scope>
    <source>
        <strain evidence="2 3">SM2</strain>
    </source>
</reference>
<evidence type="ECO:0000313" key="2">
    <source>
        <dbReference type="EMBL" id="AMO70143.1"/>
    </source>
</evidence>
<keyword evidence="1" id="KW-0732">Signal</keyword>
<accession>A0A127MA66</accession>
<dbReference type="RefSeq" id="WP_062384625.1">
    <property type="nucleotide sequence ID" value="NZ_CP014544.1"/>
</dbReference>
<gene>
    <name evidence="2" type="ORF">AZF00_18345</name>
</gene>
<feature type="signal peptide" evidence="1">
    <location>
        <begin position="1"/>
        <end position="25"/>
    </location>
</feature>
<feature type="chain" id="PRO_5007275204" evidence="1">
    <location>
        <begin position="26"/>
        <end position="91"/>
    </location>
</feature>
<evidence type="ECO:0000256" key="1">
    <source>
        <dbReference type="SAM" id="SignalP"/>
    </source>
</evidence>
<proteinExistence type="predicted"/>
<dbReference type="EMBL" id="CP014544">
    <property type="protein sequence ID" value="AMO70143.1"/>
    <property type="molecule type" value="Genomic_DNA"/>
</dbReference>